<feature type="compositionally biased region" description="Basic and acidic residues" evidence="1">
    <location>
        <begin position="50"/>
        <end position="64"/>
    </location>
</feature>
<dbReference type="AlphaFoldDB" id="A0AA36JQW2"/>
<gene>
    <name evidence="2" type="ORF">EVOR1521_LOCUS30607</name>
</gene>
<evidence type="ECO:0000313" key="3">
    <source>
        <dbReference type="Proteomes" id="UP001178507"/>
    </source>
</evidence>
<protein>
    <submittedName>
        <fullName evidence="2">Uncharacterized protein</fullName>
    </submittedName>
</protein>
<evidence type="ECO:0000256" key="1">
    <source>
        <dbReference type="SAM" id="MobiDB-lite"/>
    </source>
</evidence>
<accession>A0AA36JQW2</accession>
<evidence type="ECO:0000313" key="2">
    <source>
        <dbReference type="EMBL" id="CAJ1409531.1"/>
    </source>
</evidence>
<sequence>MGGAGSTASAVAAGVGKMNEGDLKEIVKALDKKTLAALHKVVTEVSAGAEAEKQAATKAKRDADPELDSEGVWLPRKDAKLGDDRRGPGNHLQAIEEAGDNMRRAPFTCLDHRGCAQGSGGSWPQGQVSGGFERQAVGLGGCLPWKRRSGDLGLHARTCFLPLVGRSTPFKEALHSSQRRM</sequence>
<feature type="region of interest" description="Disordered" evidence="1">
    <location>
        <begin position="46"/>
        <end position="91"/>
    </location>
</feature>
<proteinExistence type="predicted"/>
<name>A0AA36JQW2_9DINO</name>
<feature type="compositionally biased region" description="Basic and acidic residues" evidence="1">
    <location>
        <begin position="75"/>
        <end position="87"/>
    </location>
</feature>
<keyword evidence="3" id="KW-1185">Reference proteome</keyword>
<dbReference type="EMBL" id="CAUJNA010003772">
    <property type="protein sequence ID" value="CAJ1409531.1"/>
    <property type="molecule type" value="Genomic_DNA"/>
</dbReference>
<comment type="caution">
    <text evidence="2">The sequence shown here is derived from an EMBL/GenBank/DDBJ whole genome shotgun (WGS) entry which is preliminary data.</text>
</comment>
<reference evidence="2" key="1">
    <citation type="submission" date="2023-08" db="EMBL/GenBank/DDBJ databases">
        <authorList>
            <person name="Chen Y."/>
            <person name="Shah S."/>
            <person name="Dougan E. K."/>
            <person name="Thang M."/>
            <person name="Chan C."/>
        </authorList>
    </citation>
    <scope>NUCLEOTIDE SEQUENCE</scope>
</reference>
<organism evidence="2 3">
    <name type="scientific">Effrenium voratum</name>
    <dbReference type="NCBI Taxonomy" id="2562239"/>
    <lineage>
        <taxon>Eukaryota</taxon>
        <taxon>Sar</taxon>
        <taxon>Alveolata</taxon>
        <taxon>Dinophyceae</taxon>
        <taxon>Suessiales</taxon>
        <taxon>Symbiodiniaceae</taxon>
        <taxon>Effrenium</taxon>
    </lineage>
</organism>
<dbReference type="Proteomes" id="UP001178507">
    <property type="component" value="Unassembled WGS sequence"/>
</dbReference>